<keyword evidence="8" id="KW-1185">Reference proteome</keyword>
<dbReference type="InterPro" id="IPR044799">
    <property type="entry name" value="SOG1-like"/>
</dbReference>
<dbReference type="OrthoDB" id="643388at2759"/>
<dbReference type="InterPro" id="IPR036093">
    <property type="entry name" value="NAC_dom_sf"/>
</dbReference>
<sequence length="283" mass="31780">MHVGAKNDGSSVHFFYRTVNAYANGQRKRRKICDQETSVKAHVRWHKTGKTKPVNVNGVQIGYKKILVLYANSKKGSQPDKCNWVMHQYHLGTDEDEKGGQYVVSKIFFQPRKESDKNETSLAIEGPDLGSGDVIPSTPRTNTPYPPRPENTSPSDVVIYDYTIRSLVQEMEILKESSHSSSKSQLRDEMEHRTCLDGESDAVELGRKNLLLGKETTDSDAIFDNSNPNNALSTQVARDRINANQADDGTTWEISDLENLELDTPLDFPIADLRFASQDSIFD</sequence>
<evidence type="ECO:0000313" key="8">
    <source>
        <dbReference type="Proteomes" id="UP000594638"/>
    </source>
</evidence>
<dbReference type="Pfam" id="PF02365">
    <property type="entry name" value="NAM"/>
    <property type="match status" value="1"/>
</dbReference>
<evidence type="ECO:0000256" key="2">
    <source>
        <dbReference type="ARBA" id="ARBA00023125"/>
    </source>
</evidence>
<keyword evidence="4" id="KW-0539">Nucleus</keyword>
<feature type="domain" description="NAC" evidence="6">
    <location>
        <begin position="1"/>
        <end position="110"/>
    </location>
</feature>
<dbReference type="Gramene" id="OE9A067614T1">
    <property type="protein sequence ID" value="OE9A067614C1"/>
    <property type="gene ID" value="OE9A067614"/>
</dbReference>
<comment type="caution">
    <text evidence="7">The sequence shown here is derived from an EMBL/GenBank/DDBJ whole genome shotgun (WGS) entry which is preliminary data.</text>
</comment>
<dbReference type="PANTHER" id="PTHR31079">
    <property type="entry name" value="NAC DOMAIN-CONTAINING PROTEIN 73"/>
    <property type="match status" value="1"/>
</dbReference>
<keyword evidence="3" id="KW-0804">Transcription</keyword>
<feature type="region of interest" description="Disordered" evidence="5">
    <location>
        <begin position="116"/>
        <end position="154"/>
    </location>
</feature>
<evidence type="ECO:0000313" key="7">
    <source>
        <dbReference type="EMBL" id="CAA3014319.1"/>
    </source>
</evidence>
<keyword evidence="1" id="KW-0805">Transcription regulation</keyword>
<keyword evidence="2" id="KW-0238">DNA-binding</keyword>
<name>A0A8S0U5I8_OLEEU</name>
<dbReference type="GO" id="GO:0000976">
    <property type="term" value="F:transcription cis-regulatory region binding"/>
    <property type="evidence" value="ECO:0007669"/>
    <property type="project" value="TreeGrafter"/>
</dbReference>
<dbReference type="Gene3D" id="2.170.150.80">
    <property type="entry name" value="NAC domain"/>
    <property type="match status" value="1"/>
</dbReference>
<evidence type="ECO:0000256" key="4">
    <source>
        <dbReference type="ARBA" id="ARBA00023242"/>
    </source>
</evidence>
<dbReference type="PANTHER" id="PTHR31079:SF2">
    <property type="entry name" value="NAC DOMAIN CONTAINING PROTEIN 44-RELATED"/>
    <property type="match status" value="1"/>
</dbReference>
<organism evidence="7 8">
    <name type="scientific">Olea europaea subsp. europaea</name>
    <dbReference type="NCBI Taxonomy" id="158383"/>
    <lineage>
        <taxon>Eukaryota</taxon>
        <taxon>Viridiplantae</taxon>
        <taxon>Streptophyta</taxon>
        <taxon>Embryophyta</taxon>
        <taxon>Tracheophyta</taxon>
        <taxon>Spermatophyta</taxon>
        <taxon>Magnoliopsida</taxon>
        <taxon>eudicotyledons</taxon>
        <taxon>Gunneridae</taxon>
        <taxon>Pentapetalae</taxon>
        <taxon>asterids</taxon>
        <taxon>lamiids</taxon>
        <taxon>Lamiales</taxon>
        <taxon>Oleaceae</taxon>
        <taxon>Oleeae</taxon>
        <taxon>Olea</taxon>
    </lineage>
</organism>
<dbReference type="PROSITE" id="PS51005">
    <property type="entry name" value="NAC"/>
    <property type="match status" value="1"/>
</dbReference>
<dbReference type="Proteomes" id="UP000594638">
    <property type="component" value="Unassembled WGS sequence"/>
</dbReference>
<dbReference type="SUPFAM" id="SSF101941">
    <property type="entry name" value="NAC domain"/>
    <property type="match status" value="1"/>
</dbReference>
<gene>
    <name evidence="7" type="ORF">OLEA9_A067614</name>
</gene>
<evidence type="ECO:0000256" key="3">
    <source>
        <dbReference type="ARBA" id="ARBA00023163"/>
    </source>
</evidence>
<dbReference type="InterPro" id="IPR003441">
    <property type="entry name" value="NAC-dom"/>
</dbReference>
<dbReference type="EMBL" id="CACTIH010007478">
    <property type="protein sequence ID" value="CAA3014319.1"/>
    <property type="molecule type" value="Genomic_DNA"/>
</dbReference>
<proteinExistence type="predicted"/>
<evidence type="ECO:0000259" key="6">
    <source>
        <dbReference type="PROSITE" id="PS51005"/>
    </source>
</evidence>
<evidence type="ECO:0000256" key="1">
    <source>
        <dbReference type="ARBA" id="ARBA00023015"/>
    </source>
</evidence>
<reference evidence="7 8" key="1">
    <citation type="submission" date="2019-12" db="EMBL/GenBank/DDBJ databases">
        <authorList>
            <person name="Alioto T."/>
            <person name="Alioto T."/>
            <person name="Gomez Garrido J."/>
        </authorList>
    </citation>
    <scope>NUCLEOTIDE SEQUENCE [LARGE SCALE GENOMIC DNA]</scope>
</reference>
<dbReference type="AlphaFoldDB" id="A0A8S0U5I8"/>
<evidence type="ECO:0000256" key="5">
    <source>
        <dbReference type="SAM" id="MobiDB-lite"/>
    </source>
</evidence>
<dbReference type="GO" id="GO:0003700">
    <property type="term" value="F:DNA-binding transcription factor activity"/>
    <property type="evidence" value="ECO:0007669"/>
    <property type="project" value="InterPro"/>
</dbReference>
<protein>
    <submittedName>
        <fullName evidence="7">NAC domain-containing 8-like</fullName>
    </submittedName>
</protein>
<accession>A0A8S0U5I8</accession>
<dbReference type="GO" id="GO:0005634">
    <property type="term" value="C:nucleus"/>
    <property type="evidence" value="ECO:0007669"/>
    <property type="project" value="TreeGrafter"/>
</dbReference>